<dbReference type="InterPro" id="IPR050153">
    <property type="entry name" value="Metal_Ion_Import_ABC"/>
</dbReference>
<dbReference type="EMBL" id="CAEZZV010000208">
    <property type="protein sequence ID" value="CAB4788908.1"/>
    <property type="molecule type" value="Genomic_DNA"/>
</dbReference>
<evidence type="ECO:0000259" key="4">
    <source>
        <dbReference type="PROSITE" id="PS50893"/>
    </source>
</evidence>
<dbReference type="GO" id="GO:0005524">
    <property type="term" value="F:ATP binding"/>
    <property type="evidence" value="ECO:0007669"/>
    <property type="project" value="UniProtKB-KW"/>
</dbReference>
<dbReference type="Gene3D" id="3.40.50.300">
    <property type="entry name" value="P-loop containing nucleotide triphosphate hydrolases"/>
    <property type="match status" value="1"/>
</dbReference>
<accession>A0A6J6X115</accession>
<dbReference type="Pfam" id="PF00005">
    <property type="entry name" value="ABC_tran"/>
    <property type="match status" value="1"/>
</dbReference>
<gene>
    <name evidence="5" type="ORF">UFOPK2921_01313</name>
</gene>
<dbReference type="InterPro" id="IPR017871">
    <property type="entry name" value="ABC_transporter-like_CS"/>
</dbReference>
<dbReference type="PROSITE" id="PS50893">
    <property type="entry name" value="ABC_TRANSPORTER_2"/>
    <property type="match status" value="1"/>
</dbReference>
<dbReference type="SMART" id="SM00382">
    <property type="entry name" value="AAA"/>
    <property type="match status" value="1"/>
</dbReference>
<dbReference type="InterPro" id="IPR027417">
    <property type="entry name" value="P-loop_NTPase"/>
</dbReference>
<proteinExistence type="predicted"/>
<dbReference type="CDD" id="cd03235">
    <property type="entry name" value="ABC_Metallic_Cations"/>
    <property type="match status" value="1"/>
</dbReference>
<keyword evidence="3" id="KW-0067">ATP-binding</keyword>
<evidence type="ECO:0000256" key="1">
    <source>
        <dbReference type="ARBA" id="ARBA00022448"/>
    </source>
</evidence>
<dbReference type="PANTHER" id="PTHR42734">
    <property type="entry name" value="METAL TRANSPORT SYSTEM ATP-BINDING PROTEIN TM_0124-RELATED"/>
    <property type="match status" value="1"/>
</dbReference>
<evidence type="ECO:0000313" key="5">
    <source>
        <dbReference type="EMBL" id="CAB4788908.1"/>
    </source>
</evidence>
<feature type="domain" description="ABC transporter" evidence="4">
    <location>
        <begin position="1"/>
        <end position="230"/>
    </location>
</feature>
<evidence type="ECO:0000256" key="3">
    <source>
        <dbReference type="ARBA" id="ARBA00022840"/>
    </source>
</evidence>
<name>A0A6J6X115_9ZZZZ</name>
<dbReference type="SUPFAM" id="SSF52540">
    <property type="entry name" value="P-loop containing nucleoside triphosphate hydrolases"/>
    <property type="match status" value="1"/>
</dbReference>
<organism evidence="5">
    <name type="scientific">freshwater metagenome</name>
    <dbReference type="NCBI Taxonomy" id="449393"/>
    <lineage>
        <taxon>unclassified sequences</taxon>
        <taxon>metagenomes</taxon>
        <taxon>ecological metagenomes</taxon>
    </lineage>
</organism>
<sequence length="260" mass="27987">MACEHMSCSYGGAPVIEGVDLTIRQGEFVGIVGPSGSGKTTLLKAMLGSIKASHGSVTRASGLRVAYVPQLETVDWNFPVTVGEVVGMSRPQKSWWPGSSSSERQAIEEVLERLGLGGLVQRHIRELSGGQQQRVFLARALMQKPDVLILDEPTAGIDVTTRHEILHVLADLNEGPPQGDGIAIVLTTHDLNGLAAHLPRLVCFNRTVIADGTPSEVLQPYFLERTFGAPMEVLQHGGMPIVLEQGSDELRLRLSRKGAS</sequence>
<evidence type="ECO:0000256" key="2">
    <source>
        <dbReference type="ARBA" id="ARBA00022741"/>
    </source>
</evidence>
<dbReference type="InterPro" id="IPR003439">
    <property type="entry name" value="ABC_transporter-like_ATP-bd"/>
</dbReference>
<protein>
    <submittedName>
        <fullName evidence="5">Unannotated protein</fullName>
    </submittedName>
</protein>
<dbReference type="GO" id="GO:0016887">
    <property type="term" value="F:ATP hydrolysis activity"/>
    <property type="evidence" value="ECO:0007669"/>
    <property type="project" value="InterPro"/>
</dbReference>
<dbReference type="InterPro" id="IPR003593">
    <property type="entry name" value="AAA+_ATPase"/>
</dbReference>
<keyword evidence="1" id="KW-0813">Transport</keyword>
<keyword evidence="2" id="KW-0547">Nucleotide-binding</keyword>
<dbReference type="PROSITE" id="PS00211">
    <property type="entry name" value="ABC_TRANSPORTER_1"/>
    <property type="match status" value="1"/>
</dbReference>
<reference evidence="5" key="1">
    <citation type="submission" date="2020-05" db="EMBL/GenBank/DDBJ databases">
        <authorList>
            <person name="Chiriac C."/>
            <person name="Salcher M."/>
            <person name="Ghai R."/>
            <person name="Kavagutti S V."/>
        </authorList>
    </citation>
    <scope>NUCLEOTIDE SEQUENCE</scope>
</reference>
<dbReference type="AlphaFoldDB" id="A0A6J6X115"/>